<protein>
    <submittedName>
        <fullName evidence="3">Fatty-acid amide hydrolase 2-like isoform X1</fullName>
    </submittedName>
</protein>
<organism evidence="3">
    <name type="scientific">Papilio xuthus</name>
    <name type="common">Asian swallowtail butterfly</name>
    <dbReference type="NCBI Taxonomy" id="66420"/>
    <lineage>
        <taxon>Eukaryota</taxon>
        <taxon>Metazoa</taxon>
        <taxon>Ecdysozoa</taxon>
        <taxon>Arthropoda</taxon>
        <taxon>Hexapoda</taxon>
        <taxon>Insecta</taxon>
        <taxon>Pterygota</taxon>
        <taxon>Neoptera</taxon>
        <taxon>Endopterygota</taxon>
        <taxon>Lepidoptera</taxon>
        <taxon>Glossata</taxon>
        <taxon>Ditrysia</taxon>
        <taxon>Papilionoidea</taxon>
        <taxon>Papilionidae</taxon>
        <taxon>Papilioninae</taxon>
        <taxon>Papilio</taxon>
    </lineage>
</organism>
<dbReference type="InterPro" id="IPR052739">
    <property type="entry name" value="FAAH2"/>
</dbReference>
<dbReference type="GeneID" id="106117192"/>
<dbReference type="GO" id="GO:0012505">
    <property type="term" value="C:endomembrane system"/>
    <property type="evidence" value="ECO:0007669"/>
    <property type="project" value="TreeGrafter"/>
</dbReference>
<dbReference type="Gene3D" id="3.90.1300.10">
    <property type="entry name" value="Amidase signature (AS) domain"/>
    <property type="match status" value="1"/>
</dbReference>
<feature type="domain" description="Amidase" evidence="2">
    <location>
        <begin position="98"/>
        <end position="531"/>
    </location>
</feature>
<dbReference type="AlphaFoldDB" id="A0AAJ6Z7L1"/>
<evidence type="ECO:0000256" key="1">
    <source>
        <dbReference type="PIRSR" id="PIRSR001221-1"/>
    </source>
</evidence>
<feature type="active site" description="Acyl-ester intermediate" evidence="1">
    <location>
        <position position="255"/>
    </location>
</feature>
<dbReference type="PANTHER" id="PTHR43372:SF1">
    <property type="entry name" value="LD38433P"/>
    <property type="match status" value="1"/>
</dbReference>
<proteinExistence type="predicted"/>
<dbReference type="RefSeq" id="XP_013166811.1">
    <property type="nucleotide sequence ID" value="XM_013311357.1"/>
</dbReference>
<evidence type="ECO:0000313" key="3">
    <source>
        <dbReference type="RefSeq" id="XP_013166811.1"/>
    </source>
</evidence>
<dbReference type="KEGG" id="pxu:106117192"/>
<sequence>MSTQGERVVNIQCKKDNIFQFRTTKPNKIFEGMASDMFKQFFLLLRTYFDMFIDFVFSLYWERQRQPIPGLEKKHSMLSESAVDLASKIRNKQLTSEELVQACIERINIVNPILNAVTDERFEDALKEAREVDKLIEAGQADFEKQPFLGVPFTAKESHAVCGMLHTLGISVRREVRAQEDAECVRLLRLAGAIPLAVTNVPEINKWQETRNMVFGQTCNPYHTGRTVGGSSGGEAALAAALASPISLCSDIGGSTRMPAFYCGLFALNPTAGTTSLKGSALRSGREPTMASIGFLSKHCADLAPLTRLVLTETARAHLQLDTHHHIKDIKIFYCKAAHDLRVSPLDKDMLQTMDKVVAALREDTSAEHPPRPYQHRALRHMFTLWRHGMAQEADSFPTLLTNNQGHANGLLELLKKVVGVSRYTLAAILKLLDEQVLPPVDRDWADRTTRELREDLLSTLGEEGVLLFPSAPAAAPYHYTLYLRPFNFSYWAIFNALKFPAAQVPVCVNSAGVPLGLQVVAAPRREALCLAVANHLEARFGGFVPPCTLHPAA</sequence>
<dbReference type="Proteomes" id="UP000694872">
    <property type="component" value="Unplaced"/>
</dbReference>
<feature type="active site" description="Charge relay system" evidence="1">
    <location>
        <position position="231"/>
    </location>
</feature>
<dbReference type="InterPro" id="IPR036928">
    <property type="entry name" value="AS_sf"/>
</dbReference>
<dbReference type="PANTHER" id="PTHR43372">
    <property type="entry name" value="FATTY-ACID AMIDE HYDROLASE"/>
    <property type="match status" value="1"/>
</dbReference>
<evidence type="ECO:0000259" key="2">
    <source>
        <dbReference type="Pfam" id="PF01425"/>
    </source>
</evidence>
<name>A0AAJ6Z7L1_PAPXU</name>
<dbReference type="Pfam" id="PF01425">
    <property type="entry name" value="Amidase"/>
    <property type="match status" value="1"/>
</dbReference>
<feature type="active site" description="Charge relay system" evidence="1">
    <location>
        <position position="156"/>
    </location>
</feature>
<dbReference type="InterPro" id="IPR023631">
    <property type="entry name" value="Amidase_dom"/>
</dbReference>
<dbReference type="SUPFAM" id="SSF75304">
    <property type="entry name" value="Amidase signature (AS) enzymes"/>
    <property type="match status" value="1"/>
</dbReference>
<gene>
    <name evidence="3" type="primary">LOC106117192</name>
</gene>
<reference evidence="3" key="1">
    <citation type="submission" date="2025-08" db="UniProtKB">
        <authorList>
            <consortium name="RefSeq"/>
        </authorList>
    </citation>
    <scope>IDENTIFICATION</scope>
</reference>
<accession>A0AAJ6Z7L1</accession>